<evidence type="ECO:0000256" key="6">
    <source>
        <dbReference type="ARBA" id="ARBA00023136"/>
    </source>
</evidence>
<keyword evidence="5 8" id="KW-1133">Transmembrane helix</keyword>
<feature type="transmembrane region" description="Helical" evidence="8">
    <location>
        <begin position="174"/>
        <end position="195"/>
    </location>
</feature>
<dbReference type="Gene3D" id="1.20.1540.10">
    <property type="entry name" value="Rhomboid-like"/>
    <property type="match status" value="1"/>
</dbReference>
<keyword evidence="10" id="KW-0645">Protease</keyword>
<dbReference type="GO" id="GO:0016020">
    <property type="term" value="C:membrane"/>
    <property type="evidence" value="ECO:0007669"/>
    <property type="project" value="UniProtKB-SubCell"/>
</dbReference>
<keyword evidence="11" id="KW-1185">Reference proteome</keyword>
<feature type="domain" description="Peptidase S54 rhomboid" evidence="9">
    <location>
        <begin position="83"/>
        <end position="228"/>
    </location>
</feature>
<protein>
    <submittedName>
        <fullName evidence="10">Rhomboid family intramembrane serine protease</fullName>
    </submittedName>
</protein>
<evidence type="ECO:0000256" key="8">
    <source>
        <dbReference type="SAM" id="Phobius"/>
    </source>
</evidence>
<keyword evidence="6 8" id="KW-0472">Membrane</keyword>
<feature type="transmembrane region" description="Helical" evidence="8">
    <location>
        <begin position="86"/>
        <end position="106"/>
    </location>
</feature>
<dbReference type="KEGG" id="sarm:DVA86_09020"/>
<dbReference type="SUPFAM" id="SSF144091">
    <property type="entry name" value="Rhomboid-like"/>
    <property type="match status" value="1"/>
</dbReference>
<feature type="region of interest" description="Disordered" evidence="7">
    <location>
        <begin position="234"/>
        <end position="253"/>
    </location>
</feature>
<dbReference type="PANTHER" id="PTHR43066:SF26">
    <property type="entry name" value="RHOMBOID PROTEASE GLPG"/>
    <property type="match status" value="1"/>
</dbReference>
<evidence type="ECO:0000256" key="1">
    <source>
        <dbReference type="ARBA" id="ARBA00004141"/>
    </source>
</evidence>
<gene>
    <name evidence="10" type="ORF">DVA86_09020</name>
</gene>
<evidence type="ECO:0000313" key="11">
    <source>
        <dbReference type="Proteomes" id="UP000254425"/>
    </source>
</evidence>
<keyword evidence="2" id="KW-1003">Cell membrane</keyword>
<dbReference type="InterPro" id="IPR035952">
    <property type="entry name" value="Rhomboid-like_sf"/>
</dbReference>
<evidence type="ECO:0000256" key="7">
    <source>
        <dbReference type="SAM" id="MobiDB-lite"/>
    </source>
</evidence>
<proteinExistence type="predicted"/>
<evidence type="ECO:0000256" key="2">
    <source>
        <dbReference type="ARBA" id="ARBA00022475"/>
    </source>
</evidence>
<evidence type="ECO:0000256" key="4">
    <source>
        <dbReference type="ARBA" id="ARBA00022692"/>
    </source>
</evidence>
<name>A0A345XM97_9ACTN</name>
<evidence type="ECO:0000259" key="9">
    <source>
        <dbReference type="Pfam" id="PF01694"/>
    </source>
</evidence>
<evidence type="ECO:0000256" key="5">
    <source>
        <dbReference type="ARBA" id="ARBA00022989"/>
    </source>
</evidence>
<dbReference type="Pfam" id="PF01694">
    <property type="entry name" value="Rhomboid"/>
    <property type="match status" value="1"/>
</dbReference>
<keyword evidence="3" id="KW-0997">Cell inner membrane</keyword>
<feature type="transmembrane region" description="Helical" evidence="8">
    <location>
        <begin position="118"/>
        <end position="137"/>
    </location>
</feature>
<sequence>MIRSMHGTGTRSPTRSAGRHPVMTYTLIGVCFLIFLLGPASGFVPAYGTGEALFHEQTGHFHRWGVVPRTLWSGRPRPLATPFTALFLHGNWLHLLGNLLFLFVFGEMAERRMGAARFLLFYVIVGYAAMLCYAAAYPDSSETLVGASGAISGVLGAFLYLFPRARVTSVLPFLWFLPLRFPAWAVLVFWLTLQWLAARRDTEGPGVAYLAHVVGFTLGFLYAWLRFRTPRSSRVSEPAPAATGRTPDEGITP</sequence>
<feature type="transmembrane region" description="Helical" evidence="8">
    <location>
        <begin position="207"/>
        <end position="225"/>
    </location>
</feature>
<evidence type="ECO:0000313" key="10">
    <source>
        <dbReference type="EMBL" id="AXK32763.1"/>
    </source>
</evidence>
<feature type="transmembrane region" description="Helical" evidence="8">
    <location>
        <begin position="143"/>
        <end position="162"/>
    </location>
</feature>
<evidence type="ECO:0000256" key="3">
    <source>
        <dbReference type="ARBA" id="ARBA00022519"/>
    </source>
</evidence>
<dbReference type="EMBL" id="CP031320">
    <property type="protein sequence ID" value="AXK32763.1"/>
    <property type="molecule type" value="Genomic_DNA"/>
</dbReference>
<dbReference type="GO" id="GO:0004252">
    <property type="term" value="F:serine-type endopeptidase activity"/>
    <property type="evidence" value="ECO:0007669"/>
    <property type="project" value="InterPro"/>
</dbReference>
<dbReference type="PANTHER" id="PTHR43066">
    <property type="entry name" value="RHOMBOID-RELATED PROTEIN"/>
    <property type="match status" value="1"/>
</dbReference>
<organism evidence="10 11">
    <name type="scientific">Streptomyces armeniacus</name>
    <dbReference type="NCBI Taxonomy" id="83291"/>
    <lineage>
        <taxon>Bacteria</taxon>
        <taxon>Bacillati</taxon>
        <taxon>Actinomycetota</taxon>
        <taxon>Actinomycetes</taxon>
        <taxon>Kitasatosporales</taxon>
        <taxon>Streptomycetaceae</taxon>
        <taxon>Streptomyces</taxon>
    </lineage>
</organism>
<keyword evidence="4 8" id="KW-0812">Transmembrane</keyword>
<dbReference type="InterPro" id="IPR022764">
    <property type="entry name" value="Peptidase_S54_rhomboid_dom"/>
</dbReference>
<dbReference type="GO" id="GO:0006508">
    <property type="term" value="P:proteolysis"/>
    <property type="evidence" value="ECO:0007669"/>
    <property type="project" value="UniProtKB-KW"/>
</dbReference>
<reference evidence="10 11" key="1">
    <citation type="submission" date="2018-07" db="EMBL/GenBank/DDBJ databases">
        <title>Draft genome of the type strain Streptomyces armeniacus ATCC 15676.</title>
        <authorList>
            <person name="Labana P."/>
            <person name="Gosse J.T."/>
            <person name="Boddy C.N."/>
        </authorList>
    </citation>
    <scope>NUCLEOTIDE SEQUENCE [LARGE SCALE GENOMIC DNA]</scope>
    <source>
        <strain evidence="10 11">ATCC 15676</strain>
    </source>
</reference>
<dbReference type="Proteomes" id="UP000254425">
    <property type="component" value="Chromosome"/>
</dbReference>
<comment type="subcellular location">
    <subcellularLocation>
        <location evidence="1">Membrane</location>
        <topology evidence="1">Multi-pass membrane protein</topology>
    </subcellularLocation>
</comment>
<accession>A0A345XM97</accession>
<keyword evidence="10" id="KW-0378">Hydrolase</keyword>
<dbReference type="AlphaFoldDB" id="A0A345XM97"/>